<keyword evidence="1" id="KW-0472">Membrane</keyword>
<reference evidence="2" key="1">
    <citation type="submission" date="2023-06" db="EMBL/GenBank/DDBJ databases">
        <authorList>
            <consortium name="Lawrence Berkeley National Laboratory"/>
            <person name="Ahrendt S."/>
            <person name="Sahu N."/>
            <person name="Indic B."/>
            <person name="Wong-Bajracharya J."/>
            <person name="Merenyi Z."/>
            <person name="Ke H.-M."/>
            <person name="Monk M."/>
            <person name="Kocsube S."/>
            <person name="Drula E."/>
            <person name="Lipzen A."/>
            <person name="Balint B."/>
            <person name="Henrissat B."/>
            <person name="Andreopoulos B."/>
            <person name="Martin F.M."/>
            <person name="Harder C.B."/>
            <person name="Rigling D."/>
            <person name="Ford K.L."/>
            <person name="Foster G.D."/>
            <person name="Pangilinan J."/>
            <person name="Papanicolaou A."/>
            <person name="Barry K."/>
            <person name="LaButti K."/>
            <person name="Viragh M."/>
            <person name="Koriabine M."/>
            <person name="Yan M."/>
            <person name="Riley R."/>
            <person name="Champramary S."/>
            <person name="Plett K.L."/>
            <person name="Tsai I.J."/>
            <person name="Slot J."/>
            <person name="Sipos G."/>
            <person name="Plett J."/>
            <person name="Nagy L.G."/>
            <person name="Grigoriev I.V."/>
        </authorList>
    </citation>
    <scope>NUCLEOTIDE SEQUENCE</scope>
    <source>
        <strain evidence="2">ICMP 16352</strain>
    </source>
</reference>
<dbReference type="AlphaFoldDB" id="A0AA39UH32"/>
<sequence>MILSIVANTSLSPVHPNDDHLSLNVMILVTVACVLSVFLSTVLLYFFFPPFRGWLEMGNQLFARHVAPLALVDTSPFGSSVLCVLHPSVYRCHIPRTATHPGPPTYLAYPFPYVVPLKLTFNSCILAPDKKRLLHPFLPPTFRVPSLPLLKLAVTICDH</sequence>
<dbReference type="Proteomes" id="UP001175227">
    <property type="component" value="Unassembled WGS sequence"/>
</dbReference>
<proteinExistence type="predicted"/>
<gene>
    <name evidence="2" type="ORF">IW261DRAFT_592073</name>
</gene>
<accession>A0AA39UH32</accession>
<evidence type="ECO:0000256" key="1">
    <source>
        <dbReference type="SAM" id="Phobius"/>
    </source>
</evidence>
<keyword evidence="1" id="KW-1133">Transmembrane helix</keyword>
<evidence type="ECO:0000313" key="2">
    <source>
        <dbReference type="EMBL" id="KAK0487123.1"/>
    </source>
</evidence>
<feature type="transmembrane region" description="Helical" evidence="1">
    <location>
        <begin position="25"/>
        <end position="48"/>
    </location>
</feature>
<protein>
    <submittedName>
        <fullName evidence="2">Uncharacterized protein</fullName>
    </submittedName>
</protein>
<keyword evidence="1" id="KW-0812">Transmembrane</keyword>
<dbReference type="EMBL" id="JAUEPR010000003">
    <property type="protein sequence ID" value="KAK0487123.1"/>
    <property type="molecule type" value="Genomic_DNA"/>
</dbReference>
<keyword evidence="3" id="KW-1185">Reference proteome</keyword>
<name>A0AA39UH32_9AGAR</name>
<evidence type="ECO:0000313" key="3">
    <source>
        <dbReference type="Proteomes" id="UP001175227"/>
    </source>
</evidence>
<comment type="caution">
    <text evidence="2">The sequence shown here is derived from an EMBL/GenBank/DDBJ whole genome shotgun (WGS) entry which is preliminary data.</text>
</comment>
<organism evidence="2 3">
    <name type="scientific">Armillaria novae-zelandiae</name>
    <dbReference type="NCBI Taxonomy" id="153914"/>
    <lineage>
        <taxon>Eukaryota</taxon>
        <taxon>Fungi</taxon>
        <taxon>Dikarya</taxon>
        <taxon>Basidiomycota</taxon>
        <taxon>Agaricomycotina</taxon>
        <taxon>Agaricomycetes</taxon>
        <taxon>Agaricomycetidae</taxon>
        <taxon>Agaricales</taxon>
        <taxon>Marasmiineae</taxon>
        <taxon>Physalacriaceae</taxon>
        <taxon>Armillaria</taxon>
    </lineage>
</organism>